<sequence>MYRRKFLVFQSFLQFNSALVLMLLHFVGALSFRSILLFG</sequence>
<dbReference type="EMBL" id="GBRH01209145">
    <property type="protein sequence ID" value="JAD88750.1"/>
    <property type="molecule type" value="Transcribed_RNA"/>
</dbReference>
<keyword evidence="1" id="KW-0812">Transmembrane</keyword>
<evidence type="ECO:0000256" key="1">
    <source>
        <dbReference type="SAM" id="Phobius"/>
    </source>
</evidence>
<reference evidence="2" key="1">
    <citation type="submission" date="2014-09" db="EMBL/GenBank/DDBJ databases">
        <authorList>
            <person name="Magalhaes I.L.F."/>
            <person name="Oliveira U."/>
            <person name="Santos F.R."/>
            <person name="Vidigal T.H.D.A."/>
            <person name="Brescovit A.D."/>
            <person name="Santos A.J."/>
        </authorList>
    </citation>
    <scope>NUCLEOTIDE SEQUENCE</scope>
    <source>
        <tissue evidence="2">Shoot tissue taken approximately 20 cm above the soil surface</tissue>
    </source>
</reference>
<reference evidence="2" key="2">
    <citation type="journal article" date="2015" name="Data Brief">
        <title>Shoot transcriptome of the giant reed, Arundo donax.</title>
        <authorList>
            <person name="Barrero R.A."/>
            <person name="Guerrero F.D."/>
            <person name="Moolhuijzen P."/>
            <person name="Goolsby J.A."/>
            <person name="Tidwell J."/>
            <person name="Bellgard S.E."/>
            <person name="Bellgard M.I."/>
        </authorList>
    </citation>
    <scope>NUCLEOTIDE SEQUENCE</scope>
    <source>
        <tissue evidence="2">Shoot tissue taken approximately 20 cm above the soil surface</tissue>
    </source>
</reference>
<keyword evidence="1" id="KW-0472">Membrane</keyword>
<proteinExistence type="predicted"/>
<protein>
    <submittedName>
        <fullName evidence="2">Uncharacterized protein</fullName>
    </submittedName>
</protein>
<feature type="transmembrane region" description="Helical" evidence="1">
    <location>
        <begin position="12"/>
        <end position="36"/>
    </location>
</feature>
<organism evidence="2">
    <name type="scientific">Arundo donax</name>
    <name type="common">Giant reed</name>
    <name type="synonym">Donax arundinaceus</name>
    <dbReference type="NCBI Taxonomy" id="35708"/>
    <lineage>
        <taxon>Eukaryota</taxon>
        <taxon>Viridiplantae</taxon>
        <taxon>Streptophyta</taxon>
        <taxon>Embryophyta</taxon>
        <taxon>Tracheophyta</taxon>
        <taxon>Spermatophyta</taxon>
        <taxon>Magnoliopsida</taxon>
        <taxon>Liliopsida</taxon>
        <taxon>Poales</taxon>
        <taxon>Poaceae</taxon>
        <taxon>PACMAD clade</taxon>
        <taxon>Arundinoideae</taxon>
        <taxon>Arundineae</taxon>
        <taxon>Arundo</taxon>
    </lineage>
</organism>
<accession>A0A0A9DSW2</accession>
<name>A0A0A9DSW2_ARUDO</name>
<keyword evidence="1" id="KW-1133">Transmembrane helix</keyword>
<evidence type="ECO:0000313" key="2">
    <source>
        <dbReference type="EMBL" id="JAD88750.1"/>
    </source>
</evidence>
<dbReference type="AlphaFoldDB" id="A0A0A9DSW2"/>